<dbReference type="InterPro" id="IPR045864">
    <property type="entry name" value="aa-tRNA-synth_II/BPL/LPL"/>
</dbReference>
<protein>
    <recommendedName>
        <fullName evidence="1">BPL/LPL catalytic domain-containing protein</fullName>
    </recommendedName>
</protein>
<sequence length="285" mass="31878">MDLYSLGRVSWWESQCYYHALAYLGREGVILCSPDSPYVCLGLHDDLNQEIDEAFCRMHNLPIFRRETGGGVVLLHTGQVFYQVVLRKDNPMLPFRRELFFATVLQPAISVFRSLGIEAAHVPPADIKAGHRKCSGNGAGDIGDAAVYIGNMLIDFDFDTMSRVLKTPSPLFQSCFCAAMKNNMLTLSDHVENLSEEALVQGLASGFGRVFGELTPRDVDRPLREKALSLKGALTDCTWLSQPGRRRLKRRIKVAEGLFLEDADNRPVLIRDGKPCEQMVFAQHS</sequence>
<evidence type="ECO:0000313" key="3">
    <source>
        <dbReference type="Proteomes" id="UP001320148"/>
    </source>
</evidence>
<dbReference type="InterPro" id="IPR050664">
    <property type="entry name" value="Octanoyltrans_LipM/LipL"/>
</dbReference>
<dbReference type="EMBL" id="AP024488">
    <property type="protein sequence ID" value="BCS95760.1"/>
    <property type="molecule type" value="Genomic_DNA"/>
</dbReference>
<proteinExistence type="predicted"/>
<dbReference type="InterPro" id="IPR004143">
    <property type="entry name" value="BPL_LPL_catalytic"/>
</dbReference>
<name>A0ABM7PDP6_9BACT</name>
<dbReference type="Pfam" id="PF21948">
    <property type="entry name" value="LplA-B_cat"/>
    <property type="match status" value="1"/>
</dbReference>
<dbReference type="SUPFAM" id="SSF55681">
    <property type="entry name" value="Class II aaRS and biotin synthetases"/>
    <property type="match status" value="1"/>
</dbReference>
<evidence type="ECO:0000313" key="2">
    <source>
        <dbReference type="EMBL" id="BCS95760.1"/>
    </source>
</evidence>
<dbReference type="Gene3D" id="3.30.930.10">
    <property type="entry name" value="Bira Bifunctional Protein, Domain 2"/>
    <property type="match status" value="1"/>
</dbReference>
<evidence type="ECO:0000259" key="1">
    <source>
        <dbReference type="PROSITE" id="PS51733"/>
    </source>
</evidence>
<dbReference type="PANTHER" id="PTHR43679:SF2">
    <property type="entry name" value="OCTANOYL-[GCVH]:PROTEIN N-OCTANOYLTRANSFERASE"/>
    <property type="match status" value="1"/>
</dbReference>
<reference evidence="2 3" key="1">
    <citation type="submission" date="2021-02" db="EMBL/GenBank/DDBJ databases">
        <title>Complete genome of Desulfoluna sp. strain ASN36.</title>
        <authorList>
            <person name="Takahashi A."/>
            <person name="Kojima H."/>
            <person name="Fukui M."/>
        </authorList>
    </citation>
    <scope>NUCLEOTIDE SEQUENCE [LARGE SCALE GENOMIC DNA]</scope>
    <source>
        <strain evidence="2 3">ASN36</strain>
    </source>
</reference>
<feature type="domain" description="BPL/LPL catalytic" evidence="1">
    <location>
        <begin position="23"/>
        <end position="215"/>
    </location>
</feature>
<keyword evidence="3" id="KW-1185">Reference proteome</keyword>
<dbReference type="Proteomes" id="UP001320148">
    <property type="component" value="Chromosome"/>
</dbReference>
<dbReference type="PANTHER" id="PTHR43679">
    <property type="entry name" value="OCTANOYLTRANSFERASE LIPM-RELATED"/>
    <property type="match status" value="1"/>
</dbReference>
<gene>
    <name evidence="2" type="ORF">DSLASN_13920</name>
</gene>
<organism evidence="2 3">
    <name type="scientific">Desulfoluna limicola</name>
    <dbReference type="NCBI Taxonomy" id="2810562"/>
    <lineage>
        <taxon>Bacteria</taxon>
        <taxon>Pseudomonadati</taxon>
        <taxon>Thermodesulfobacteriota</taxon>
        <taxon>Desulfobacteria</taxon>
        <taxon>Desulfobacterales</taxon>
        <taxon>Desulfolunaceae</taxon>
        <taxon>Desulfoluna</taxon>
    </lineage>
</organism>
<dbReference type="RefSeq" id="WP_236892088.1">
    <property type="nucleotide sequence ID" value="NZ_AP024488.1"/>
</dbReference>
<accession>A0ABM7PDP6</accession>
<dbReference type="PROSITE" id="PS51733">
    <property type="entry name" value="BPL_LPL_CATALYTIC"/>
    <property type="match status" value="1"/>
</dbReference>